<sequence>MLEFVFILLHVPLAATIDRRVCQTKEEREKKKKKRTFLKQANFSPTTRDDSSLLLSAHWQKLFALGERGAERGRGVLSLSGAAEVIKFRTRPACIKGHDIFGVNTLYMSVTDTFVVLFYR</sequence>
<keyword evidence="1" id="KW-0732">Signal</keyword>
<dbReference type="Proteomes" id="UP000030758">
    <property type="component" value="Unassembled WGS sequence"/>
</dbReference>
<reference evidence="2 4" key="1">
    <citation type="journal article" date="2014" name="Nat. Genet.">
        <title>Genome and transcriptome of the porcine whipworm Trichuris suis.</title>
        <authorList>
            <person name="Jex A.R."/>
            <person name="Nejsum P."/>
            <person name="Schwarz E.M."/>
            <person name="Hu L."/>
            <person name="Young N.D."/>
            <person name="Hall R.S."/>
            <person name="Korhonen P.K."/>
            <person name="Liao S."/>
            <person name="Thamsborg S."/>
            <person name="Xia J."/>
            <person name="Xu P."/>
            <person name="Wang S."/>
            <person name="Scheerlinck J.P."/>
            <person name="Hofmann A."/>
            <person name="Sternberg P.W."/>
            <person name="Wang J."/>
            <person name="Gasser R.B."/>
        </authorList>
    </citation>
    <scope>NUCLEOTIDE SEQUENCE [LARGE SCALE GENOMIC DNA]</scope>
    <source>
        <strain evidence="3">DCEP-RM93F</strain>
        <strain evidence="2">DCEP-RM93M</strain>
    </source>
</reference>
<evidence type="ECO:0000256" key="1">
    <source>
        <dbReference type="SAM" id="SignalP"/>
    </source>
</evidence>
<dbReference type="EMBL" id="KL367499">
    <property type="protein sequence ID" value="KFD69028.1"/>
    <property type="molecule type" value="Genomic_DNA"/>
</dbReference>
<organism evidence="2 4">
    <name type="scientific">Trichuris suis</name>
    <name type="common">pig whipworm</name>
    <dbReference type="NCBI Taxonomy" id="68888"/>
    <lineage>
        <taxon>Eukaryota</taxon>
        <taxon>Metazoa</taxon>
        <taxon>Ecdysozoa</taxon>
        <taxon>Nematoda</taxon>
        <taxon>Enoplea</taxon>
        <taxon>Dorylaimia</taxon>
        <taxon>Trichinellida</taxon>
        <taxon>Trichuridae</taxon>
        <taxon>Trichuris</taxon>
    </lineage>
</organism>
<keyword evidence="4" id="KW-1185">Reference proteome</keyword>
<feature type="signal peptide" evidence="1">
    <location>
        <begin position="1"/>
        <end position="16"/>
    </location>
</feature>
<evidence type="ECO:0000313" key="3">
    <source>
        <dbReference type="EMBL" id="KFD69028.1"/>
    </source>
</evidence>
<evidence type="ECO:0008006" key="5">
    <source>
        <dbReference type="Google" id="ProtNLM"/>
    </source>
</evidence>
<evidence type="ECO:0000313" key="4">
    <source>
        <dbReference type="Proteomes" id="UP000030764"/>
    </source>
</evidence>
<accession>A0A085M5D4</accession>
<evidence type="ECO:0000313" key="2">
    <source>
        <dbReference type="EMBL" id="KFD52430.1"/>
    </source>
</evidence>
<feature type="non-terminal residue" evidence="2">
    <location>
        <position position="120"/>
    </location>
</feature>
<gene>
    <name evidence="2" type="ORF">M513_06627</name>
    <name evidence="3" type="ORF">M514_06627</name>
</gene>
<dbReference type="AlphaFoldDB" id="A0A085M5D4"/>
<name>A0A085M5D4_9BILA</name>
<proteinExistence type="predicted"/>
<dbReference type="Proteomes" id="UP000030764">
    <property type="component" value="Unassembled WGS sequence"/>
</dbReference>
<dbReference type="EMBL" id="KL363227">
    <property type="protein sequence ID" value="KFD52430.1"/>
    <property type="molecule type" value="Genomic_DNA"/>
</dbReference>
<protein>
    <recommendedName>
        <fullName evidence="5">Secreted protein</fullName>
    </recommendedName>
</protein>
<feature type="chain" id="PRO_5007379301" description="Secreted protein" evidence="1">
    <location>
        <begin position="17"/>
        <end position="120"/>
    </location>
</feature>